<evidence type="ECO:0000313" key="1">
    <source>
        <dbReference type="EMBL" id="CDH07100.1"/>
    </source>
</evidence>
<accession>A0A077P7G6</accession>
<dbReference type="Proteomes" id="UP000028483">
    <property type="component" value="Unassembled WGS sequence"/>
</dbReference>
<dbReference type="HOGENOM" id="CLU_3368117_0_0_6"/>
<organism evidence="1 2">
    <name type="scientific">Xenorhabdus bovienii str. oregonense</name>
    <dbReference type="NCBI Taxonomy" id="1398202"/>
    <lineage>
        <taxon>Bacteria</taxon>
        <taxon>Pseudomonadati</taxon>
        <taxon>Pseudomonadota</taxon>
        <taxon>Gammaproteobacteria</taxon>
        <taxon>Enterobacterales</taxon>
        <taxon>Morganellaceae</taxon>
        <taxon>Xenorhabdus</taxon>
    </lineage>
</organism>
<dbReference type="AlphaFoldDB" id="A0A077P7G6"/>
<sequence length="35" mass="4015">MVTRHLNDYLNCEKLVLQNDDSNEPILFIGAVHTT</sequence>
<gene>
    <name evidence="1" type="ORF">XBO1_2530014</name>
</gene>
<evidence type="ECO:0000313" key="2">
    <source>
        <dbReference type="Proteomes" id="UP000028483"/>
    </source>
</evidence>
<comment type="caution">
    <text evidence="1">The sequence shown here is derived from an EMBL/GenBank/DDBJ whole genome shotgun (WGS) entry which is preliminary data.</text>
</comment>
<proteinExistence type="predicted"/>
<dbReference type="EMBL" id="CBSX010000172">
    <property type="protein sequence ID" value="CDH07100.1"/>
    <property type="molecule type" value="Genomic_DNA"/>
</dbReference>
<reference evidence="1" key="1">
    <citation type="submission" date="2013-07" db="EMBL/GenBank/DDBJ databases">
        <title>Sub-species coevolution in mutualistic symbiosis.</title>
        <authorList>
            <person name="Murfin K."/>
            <person name="Klassen J."/>
            <person name="Lee M."/>
            <person name="Forst S."/>
            <person name="Stock P."/>
            <person name="Goodrich-Blair H."/>
        </authorList>
    </citation>
    <scope>NUCLEOTIDE SEQUENCE [LARGE SCALE GENOMIC DNA]</scope>
    <source>
        <strain evidence="1">Oregonense</strain>
    </source>
</reference>
<name>A0A077P7G6_XENBV</name>
<protein>
    <submittedName>
        <fullName evidence="1">Uncharacterized protein</fullName>
    </submittedName>
</protein>